<dbReference type="Gene3D" id="3.40.50.2300">
    <property type="match status" value="1"/>
</dbReference>
<proteinExistence type="predicted"/>
<evidence type="ECO:0000256" key="2">
    <source>
        <dbReference type="SAM" id="MobiDB-lite"/>
    </source>
</evidence>
<dbReference type="Pfam" id="PF01451">
    <property type="entry name" value="LMWPc"/>
    <property type="match status" value="1"/>
</dbReference>
<gene>
    <name evidence="4" type="ORF">B1B_17087</name>
</gene>
<keyword evidence="1" id="KW-0059">Arsenical resistance</keyword>
<feature type="domain" description="Phosphotyrosine protein phosphatase I" evidence="3">
    <location>
        <begin position="4"/>
        <end position="133"/>
    </location>
</feature>
<dbReference type="SMART" id="SM00226">
    <property type="entry name" value="LMWPc"/>
    <property type="match status" value="1"/>
</dbReference>
<dbReference type="GO" id="GO:0004725">
    <property type="term" value="F:protein tyrosine phosphatase activity"/>
    <property type="evidence" value="ECO:0007669"/>
    <property type="project" value="UniProtKB-EC"/>
</dbReference>
<feature type="region of interest" description="Disordered" evidence="2">
    <location>
        <begin position="96"/>
        <end position="123"/>
    </location>
</feature>
<dbReference type="AlphaFoldDB" id="T0YGY1"/>
<protein>
    <submittedName>
        <fullName evidence="4">Protein-tyrosine phosphatase, low molecular weight</fullName>
        <ecNumber evidence="4">3.1.3.48</ecNumber>
    </submittedName>
</protein>
<accession>T0YGY1</accession>
<feature type="compositionally biased region" description="Polar residues" evidence="2">
    <location>
        <begin position="102"/>
        <end position="115"/>
    </location>
</feature>
<evidence type="ECO:0000313" key="4">
    <source>
        <dbReference type="EMBL" id="EQD34716.1"/>
    </source>
</evidence>
<name>T0YGY1_9ZZZZ</name>
<feature type="non-terminal residue" evidence="4">
    <location>
        <position position="139"/>
    </location>
</feature>
<dbReference type="GO" id="GO:0046685">
    <property type="term" value="P:response to arsenic-containing substance"/>
    <property type="evidence" value="ECO:0007669"/>
    <property type="project" value="UniProtKB-KW"/>
</dbReference>
<dbReference type="PANTHER" id="PTHR43428">
    <property type="entry name" value="ARSENATE REDUCTASE"/>
    <property type="match status" value="1"/>
</dbReference>
<dbReference type="PANTHER" id="PTHR43428:SF1">
    <property type="entry name" value="ARSENATE REDUCTASE"/>
    <property type="match status" value="1"/>
</dbReference>
<dbReference type="SUPFAM" id="SSF52788">
    <property type="entry name" value="Phosphotyrosine protein phosphatases I"/>
    <property type="match status" value="1"/>
</dbReference>
<feature type="region of interest" description="Disordered" evidence="2">
    <location>
        <begin position="28"/>
        <end position="49"/>
    </location>
</feature>
<dbReference type="InterPro" id="IPR023485">
    <property type="entry name" value="Ptyr_pPase"/>
</dbReference>
<evidence type="ECO:0000259" key="3">
    <source>
        <dbReference type="SMART" id="SM00226"/>
    </source>
</evidence>
<evidence type="ECO:0000256" key="1">
    <source>
        <dbReference type="ARBA" id="ARBA00022849"/>
    </source>
</evidence>
<dbReference type="InterPro" id="IPR036196">
    <property type="entry name" value="Ptyr_pPase_sf"/>
</dbReference>
<comment type="caution">
    <text evidence="4">The sequence shown here is derived from an EMBL/GenBank/DDBJ whole genome shotgun (WGS) entry which is preliminary data.</text>
</comment>
<dbReference type="EMBL" id="AUZY01011408">
    <property type="protein sequence ID" value="EQD34716.1"/>
    <property type="molecule type" value="Genomic_DNA"/>
</dbReference>
<sequence length="139" mass="14959">MTVRTVLFVCVENAARSLMAEAVFNADPPDGWRAESAGTRPASSPNPRTSRMLAEIGLKIPSHPPRELTNAMMTEAAVRITMGCLDSASCPARLKALPLTDSGPSPTPDRSTTPGSAAFGTRLRERVERLRRELSTDPL</sequence>
<organism evidence="4">
    <name type="scientific">mine drainage metagenome</name>
    <dbReference type="NCBI Taxonomy" id="410659"/>
    <lineage>
        <taxon>unclassified sequences</taxon>
        <taxon>metagenomes</taxon>
        <taxon>ecological metagenomes</taxon>
    </lineage>
</organism>
<reference evidence="4" key="1">
    <citation type="submission" date="2013-08" db="EMBL/GenBank/DDBJ databases">
        <authorList>
            <person name="Mendez C."/>
            <person name="Richter M."/>
            <person name="Ferrer M."/>
            <person name="Sanchez J."/>
        </authorList>
    </citation>
    <scope>NUCLEOTIDE SEQUENCE</scope>
</reference>
<reference evidence="4" key="2">
    <citation type="journal article" date="2014" name="ISME J.">
        <title>Microbial stratification in low pH oxic and suboxic macroscopic growths along an acid mine drainage.</title>
        <authorList>
            <person name="Mendez-Garcia C."/>
            <person name="Mesa V."/>
            <person name="Sprenger R.R."/>
            <person name="Richter M."/>
            <person name="Diez M.S."/>
            <person name="Solano J."/>
            <person name="Bargiela R."/>
            <person name="Golyshina O.V."/>
            <person name="Manteca A."/>
            <person name="Ramos J.L."/>
            <person name="Gallego J.R."/>
            <person name="Llorente I."/>
            <person name="Martins Dos Santos V.A."/>
            <person name="Jensen O.N."/>
            <person name="Pelaez A.I."/>
            <person name="Sanchez J."/>
            <person name="Ferrer M."/>
        </authorList>
    </citation>
    <scope>NUCLEOTIDE SEQUENCE</scope>
</reference>
<keyword evidence="4" id="KW-0378">Hydrolase</keyword>
<dbReference type="EC" id="3.1.3.48" evidence="4"/>